<accession>F0J417</accession>
<sequence length="64" mass="6779">MAEQETEIQAIERLEAALARIAAHAARPAPPGGSDGRAEVAAALDRMIEQLRAALDEADRVEQG</sequence>
<name>F0J417_ACIMA</name>
<dbReference type="EMBL" id="AP012035">
    <property type="protein sequence ID" value="BAJ82158.1"/>
    <property type="molecule type" value="Genomic_DNA"/>
</dbReference>
<dbReference type="RefSeq" id="WP_013640850.1">
    <property type="nucleotide sequence ID" value="NC_015186.1"/>
</dbReference>
<gene>
    <name evidence="1" type="ordered locus">ACMV_28110</name>
</gene>
<proteinExistence type="predicted"/>
<reference evidence="1 2" key="1">
    <citation type="submission" date="2010-12" db="EMBL/GenBank/DDBJ databases">
        <title>Whole genome sequence of Acidiphilium multivorum AIU301.</title>
        <authorList>
            <person name="Narita-Yamada S."/>
            <person name="Nakamura S."/>
            <person name="Ito N."/>
            <person name="Takarada H."/>
            <person name="Katano Y."/>
            <person name="Nakazawa H."/>
            <person name="Hosoyama A."/>
            <person name="Yamada R."/>
            <person name="Fujita N."/>
        </authorList>
    </citation>
    <scope>NUCLEOTIDE SEQUENCE [LARGE SCALE GENOMIC DNA]</scope>
    <source>
        <strain evidence="2">DSM 11245 / JCM 8867 / AIU301</strain>
    </source>
</reference>
<dbReference type="GO" id="GO:0016020">
    <property type="term" value="C:membrane"/>
    <property type="evidence" value="ECO:0007669"/>
    <property type="project" value="InterPro"/>
</dbReference>
<protein>
    <submittedName>
        <fullName evidence="1">Uncharacterized protein</fullName>
    </submittedName>
</protein>
<evidence type="ECO:0000313" key="2">
    <source>
        <dbReference type="Proteomes" id="UP000007100"/>
    </source>
</evidence>
<dbReference type="KEGG" id="amv:ACMV_28110"/>
<dbReference type="GO" id="GO:0007165">
    <property type="term" value="P:signal transduction"/>
    <property type="evidence" value="ECO:0007669"/>
    <property type="project" value="InterPro"/>
</dbReference>
<organism evidence="1 2">
    <name type="scientific">Acidiphilium multivorum (strain DSM 11245 / JCM 8867 / NBRC 100883 / AIU 301)</name>
    <dbReference type="NCBI Taxonomy" id="926570"/>
    <lineage>
        <taxon>Bacteria</taxon>
        <taxon>Pseudomonadati</taxon>
        <taxon>Pseudomonadota</taxon>
        <taxon>Alphaproteobacteria</taxon>
        <taxon>Acetobacterales</taxon>
        <taxon>Acidocellaceae</taxon>
        <taxon>Acidiphilium</taxon>
    </lineage>
</organism>
<dbReference type="PROSITE" id="PS50885">
    <property type="entry name" value="HAMP"/>
    <property type="match status" value="1"/>
</dbReference>
<evidence type="ECO:0000313" key="1">
    <source>
        <dbReference type="EMBL" id="BAJ82158.1"/>
    </source>
</evidence>
<dbReference type="Proteomes" id="UP000007100">
    <property type="component" value="Chromosome"/>
</dbReference>
<dbReference type="InterPro" id="IPR003660">
    <property type="entry name" value="HAMP_dom"/>
</dbReference>
<dbReference type="HOGENOM" id="CLU_2857456_0_0_5"/>
<keyword evidence="2" id="KW-1185">Reference proteome</keyword>
<dbReference type="AlphaFoldDB" id="F0J417"/>